<evidence type="ECO:0000256" key="1">
    <source>
        <dbReference type="SAM" id="Phobius"/>
    </source>
</evidence>
<organism evidence="2 3">
    <name type="scientific">Petrotoga halophila DSM 16923</name>
    <dbReference type="NCBI Taxonomy" id="1122953"/>
    <lineage>
        <taxon>Bacteria</taxon>
        <taxon>Thermotogati</taxon>
        <taxon>Thermotogota</taxon>
        <taxon>Thermotogae</taxon>
        <taxon>Petrotogales</taxon>
        <taxon>Petrotogaceae</taxon>
        <taxon>Petrotoga</taxon>
    </lineage>
</organism>
<comment type="caution">
    <text evidence="2">The sequence shown here is derived from an EMBL/GenBank/DDBJ whole genome shotgun (WGS) entry which is preliminary data.</text>
</comment>
<proteinExistence type="predicted"/>
<dbReference type="EMBL" id="JALY01000103">
    <property type="protein sequence ID" value="POZ92959.1"/>
    <property type="molecule type" value="Genomic_DNA"/>
</dbReference>
<feature type="transmembrane region" description="Helical" evidence="1">
    <location>
        <begin position="12"/>
        <end position="42"/>
    </location>
</feature>
<protein>
    <recommendedName>
        <fullName evidence="4">Adhesin domain-containing protein</fullName>
    </recommendedName>
</protein>
<keyword evidence="1" id="KW-0812">Transmembrane</keyword>
<dbReference type="RefSeq" id="WP_103898341.1">
    <property type="nucleotide sequence ID" value="NZ_JALY01000103.1"/>
</dbReference>
<gene>
    <name evidence="2" type="ORF">AA81_04485</name>
</gene>
<accession>A0A2S5EIZ9</accession>
<evidence type="ECO:0000313" key="2">
    <source>
        <dbReference type="EMBL" id="POZ92959.1"/>
    </source>
</evidence>
<evidence type="ECO:0008006" key="4">
    <source>
        <dbReference type="Google" id="ProtNLM"/>
    </source>
</evidence>
<name>A0A2S5EIZ9_9BACT</name>
<reference evidence="2 3" key="1">
    <citation type="submission" date="2014-01" db="EMBL/GenBank/DDBJ databases">
        <title>Comparative genomics of Petrotoga.</title>
        <authorList>
            <person name="Chow K."/>
            <person name="Charchuk R."/>
            <person name="Nesbo C.L."/>
        </authorList>
    </citation>
    <scope>NUCLEOTIDE SEQUENCE [LARGE SCALE GENOMIC DNA]</scope>
    <source>
        <strain evidence="2 3">DSM 16923</strain>
    </source>
</reference>
<dbReference type="Proteomes" id="UP000236950">
    <property type="component" value="Unassembled WGS sequence"/>
</dbReference>
<sequence>MSRYNYLLKLVFAAVFGISALFIPSFFLKIIFSTVAIVFLALNLKSFKILFVILAVVLFVIPASIFSYFIDSHIDWDNLWNNIFNWEELYNQNGYSYNSNTEEIQPDIYIERTENLQIEGINYEIIFDETSDQIYIPSQINRIRNEDTLTLTSDVQDQKYIIVIGSKVPYKNIRINSTGLNVVGNLELENFDLNTTGLDFNVTLEASNLSINSAGLSLGGNVHVDQAEINASGISWHGLVDASELTLNGAGVKIDLSVINAEHIYINGAALTGTIQYMDKWVGTRYLSIKGAYGDLELLEPSDNEGRLKLDTQGRIKIRRKKY</sequence>
<keyword evidence="1" id="KW-0472">Membrane</keyword>
<feature type="transmembrane region" description="Helical" evidence="1">
    <location>
        <begin position="49"/>
        <end position="70"/>
    </location>
</feature>
<keyword evidence="1" id="KW-1133">Transmembrane helix</keyword>
<evidence type="ECO:0000313" key="3">
    <source>
        <dbReference type="Proteomes" id="UP000236950"/>
    </source>
</evidence>
<dbReference type="AlphaFoldDB" id="A0A2S5EIZ9"/>
<keyword evidence="3" id="KW-1185">Reference proteome</keyword>